<dbReference type="OrthoDB" id="10255512at2759"/>
<accession>G0NM94</accession>
<evidence type="ECO:0000313" key="3">
    <source>
        <dbReference type="Proteomes" id="UP000008068"/>
    </source>
</evidence>
<reference evidence="3" key="1">
    <citation type="submission" date="2011-07" db="EMBL/GenBank/DDBJ databases">
        <authorList>
            <consortium name="Caenorhabditis brenneri Sequencing and Analysis Consortium"/>
            <person name="Wilson R.K."/>
        </authorList>
    </citation>
    <scope>NUCLEOTIDE SEQUENCE [LARGE SCALE GENOMIC DNA]</scope>
    <source>
        <strain evidence="3">PB2801</strain>
    </source>
</reference>
<dbReference type="HOGENOM" id="CLU_1826998_0_0_1"/>
<gene>
    <name evidence="2" type="ORF">CAEBREN_18330</name>
</gene>
<proteinExistence type="predicted"/>
<dbReference type="InParanoid" id="G0NM94"/>
<protein>
    <submittedName>
        <fullName evidence="2">Uncharacterized protein</fullName>
    </submittedName>
</protein>
<evidence type="ECO:0000256" key="1">
    <source>
        <dbReference type="SAM" id="Coils"/>
    </source>
</evidence>
<keyword evidence="1" id="KW-0175">Coiled coil</keyword>
<dbReference type="AlphaFoldDB" id="G0NM94"/>
<dbReference type="EMBL" id="GL379909">
    <property type="protein sequence ID" value="EGT34062.1"/>
    <property type="molecule type" value="Genomic_DNA"/>
</dbReference>
<keyword evidence="3" id="KW-1185">Reference proteome</keyword>
<sequence length="141" mass="15861">MVNNVNETLSSENSRNVEISKNSELEKTIEKIQRDLTKANEKIEQLTTENKGIADQKMSTEAENGVLRSDKTLLQESVAVFQSKNNELEKTVEKTQSNLTQANEKIEQLTTANTEFSKPKMVNAQMQQIQITASDGDAKRE</sequence>
<dbReference type="Proteomes" id="UP000008068">
    <property type="component" value="Unassembled WGS sequence"/>
</dbReference>
<feature type="coiled-coil region" evidence="1">
    <location>
        <begin position="22"/>
        <end position="112"/>
    </location>
</feature>
<organism evidence="3">
    <name type="scientific">Caenorhabditis brenneri</name>
    <name type="common">Nematode worm</name>
    <dbReference type="NCBI Taxonomy" id="135651"/>
    <lineage>
        <taxon>Eukaryota</taxon>
        <taxon>Metazoa</taxon>
        <taxon>Ecdysozoa</taxon>
        <taxon>Nematoda</taxon>
        <taxon>Chromadorea</taxon>
        <taxon>Rhabditida</taxon>
        <taxon>Rhabditina</taxon>
        <taxon>Rhabditomorpha</taxon>
        <taxon>Rhabditoidea</taxon>
        <taxon>Rhabditidae</taxon>
        <taxon>Peloderinae</taxon>
        <taxon>Caenorhabditis</taxon>
    </lineage>
</organism>
<evidence type="ECO:0000313" key="2">
    <source>
        <dbReference type="EMBL" id="EGT34062.1"/>
    </source>
</evidence>
<name>G0NM94_CAEBE</name>